<evidence type="ECO:0000313" key="4">
    <source>
        <dbReference type="EMBL" id="CAD7654407.1"/>
    </source>
</evidence>
<evidence type="ECO:0000259" key="3">
    <source>
        <dbReference type="PROSITE" id="PS50245"/>
    </source>
</evidence>
<dbReference type="SUPFAM" id="SSF74924">
    <property type="entry name" value="Cap-Gly domain"/>
    <property type="match status" value="2"/>
</dbReference>
<feature type="domain" description="CAP-Gly" evidence="3">
    <location>
        <begin position="237"/>
        <end position="279"/>
    </location>
</feature>
<dbReference type="GO" id="GO:0005634">
    <property type="term" value="C:nucleus"/>
    <property type="evidence" value="ECO:0007669"/>
    <property type="project" value="TreeGrafter"/>
</dbReference>
<keyword evidence="1" id="KW-0175">Coiled coil</keyword>
<feature type="domain" description="CAP-Gly" evidence="3">
    <location>
        <begin position="98"/>
        <end position="140"/>
    </location>
</feature>
<dbReference type="InterPro" id="IPR036859">
    <property type="entry name" value="CAP-Gly_dom_sf"/>
</dbReference>
<dbReference type="Proteomes" id="UP000728032">
    <property type="component" value="Unassembled WGS sequence"/>
</dbReference>
<dbReference type="AlphaFoldDB" id="A0A7R9M6C1"/>
<sequence>MSTKSSTTAPTSPSKSTKSLKQPSLGTSSLPRSAASSNTSLHSTATSETQSTVRSTTGPTLRRSQSSNEILTENVDDFAMGDRVWVNGQRPGFIRYLGDTQFAPGKWAGVELDGEEGKNDGSVAGVRYFECQPRYGVFVRPQRLTRQAIEDPPKSAKSSSGSSNNNSPNATTPSSPPSARTNGDRLNKSNGANTSGSTNGSGSQYGAGRYDHKFAVGDRVLVNASTGTKLGTLRFLGPADFAPGRWAGVELDEAMGKNDGSVAGKRYFKCPDRYGLFAPMSKIAPAPLSALKVSSKKSTTGALPKRPGTGLSRQRSGGSQESLNSIASSTASSTRPRVRLGVTSLSSAHKGSKPSVAAQVTATSSALNDVIKEKDDHISQLLKERDLERGEVSRAAAQADSLEEKLQALQADHQRLVQE</sequence>
<feature type="compositionally biased region" description="Low complexity" evidence="2">
    <location>
        <begin position="188"/>
        <end position="202"/>
    </location>
</feature>
<evidence type="ECO:0000313" key="5">
    <source>
        <dbReference type="Proteomes" id="UP000728032"/>
    </source>
</evidence>
<feature type="region of interest" description="Disordered" evidence="2">
    <location>
        <begin position="1"/>
        <end position="69"/>
    </location>
</feature>
<dbReference type="PANTHER" id="PTHR18916:SF82">
    <property type="entry name" value="CAP-GLY DOMAIN-CONTAINING PROTEIN"/>
    <property type="match status" value="1"/>
</dbReference>
<reference evidence="4" key="1">
    <citation type="submission" date="2020-11" db="EMBL/GenBank/DDBJ databases">
        <authorList>
            <person name="Tran Van P."/>
        </authorList>
    </citation>
    <scope>NUCLEOTIDE SEQUENCE</scope>
</reference>
<keyword evidence="5" id="KW-1185">Reference proteome</keyword>
<feature type="coiled-coil region" evidence="1">
    <location>
        <begin position="392"/>
        <end position="419"/>
    </location>
</feature>
<feature type="region of interest" description="Disordered" evidence="2">
    <location>
        <begin position="295"/>
        <end position="338"/>
    </location>
</feature>
<dbReference type="Pfam" id="PF01302">
    <property type="entry name" value="CAP_GLY"/>
    <property type="match status" value="2"/>
</dbReference>
<protein>
    <recommendedName>
        <fullName evidence="3">CAP-Gly domain-containing protein</fullName>
    </recommendedName>
</protein>
<dbReference type="PANTHER" id="PTHR18916">
    <property type="entry name" value="DYNACTIN 1-RELATED MICROTUBULE-BINDING"/>
    <property type="match status" value="1"/>
</dbReference>
<gene>
    <name evidence="4" type="ORF">ONB1V03_LOCUS11054</name>
</gene>
<organism evidence="4">
    <name type="scientific">Oppiella nova</name>
    <dbReference type="NCBI Taxonomy" id="334625"/>
    <lineage>
        <taxon>Eukaryota</taxon>
        <taxon>Metazoa</taxon>
        <taxon>Ecdysozoa</taxon>
        <taxon>Arthropoda</taxon>
        <taxon>Chelicerata</taxon>
        <taxon>Arachnida</taxon>
        <taxon>Acari</taxon>
        <taxon>Acariformes</taxon>
        <taxon>Sarcoptiformes</taxon>
        <taxon>Oribatida</taxon>
        <taxon>Brachypylina</taxon>
        <taxon>Oppioidea</taxon>
        <taxon>Oppiidae</taxon>
        <taxon>Oppiella</taxon>
    </lineage>
</organism>
<dbReference type="GO" id="GO:0035371">
    <property type="term" value="C:microtubule plus-end"/>
    <property type="evidence" value="ECO:0007669"/>
    <property type="project" value="TreeGrafter"/>
</dbReference>
<feature type="compositionally biased region" description="Low complexity" evidence="2">
    <location>
        <begin position="155"/>
        <end position="173"/>
    </location>
</feature>
<feature type="region of interest" description="Disordered" evidence="2">
    <location>
        <begin position="143"/>
        <end position="204"/>
    </location>
</feature>
<dbReference type="PROSITE" id="PS00845">
    <property type="entry name" value="CAP_GLY_1"/>
    <property type="match status" value="2"/>
</dbReference>
<dbReference type="SMART" id="SM01052">
    <property type="entry name" value="CAP_GLY"/>
    <property type="match status" value="2"/>
</dbReference>
<dbReference type="GO" id="GO:0031122">
    <property type="term" value="P:cytoplasmic microtubule organization"/>
    <property type="evidence" value="ECO:0007669"/>
    <property type="project" value="TreeGrafter"/>
</dbReference>
<dbReference type="Gene3D" id="2.30.30.190">
    <property type="entry name" value="CAP Gly-rich-like domain"/>
    <property type="match status" value="2"/>
</dbReference>
<proteinExistence type="predicted"/>
<dbReference type="GO" id="GO:0051010">
    <property type="term" value="F:microtubule plus-end binding"/>
    <property type="evidence" value="ECO:0007669"/>
    <property type="project" value="TreeGrafter"/>
</dbReference>
<dbReference type="PROSITE" id="PS50245">
    <property type="entry name" value="CAP_GLY_2"/>
    <property type="match status" value="2"/>
</dbReference>
<feature type="compositionally biased region" description="Low complexity" evidence="2">
    <location>
        <begin position="325"/>
        <end position="334"/>
    </location>
</feature>
<dbReference type="EMBL" id="OC922752">
    <property type="protein sequence ID" value="CAD7654407.1"/>
    <property type="molecule type" value="Genomic_DNA"/>
</dbReference>
<feature type="compositionally biased region" description="Polar residues" evidence="2">
    <location>
        <begin position="25"/>
        <end position="69"/>
    </location>
</feature>
<dbReference type="GO" id="GO:0005938">
    <property type="term" value="C:cell cortex"/>
    <property type="evidence" value="ECO:0007669"/>
    <property type="project" value="TreeGrafter"/>
</dbReference>
<evidence type="ECO:0000256" key="2">
    <source>
        <dbReference type="SAM" id="MobiDB-lite"/>
    </source>
</evidence>
<dbReference type="OrthoDB" id="2130750at2759"/>
<feature type="compositionally biased region" description="Polar residues" evidence="2">
    <location>
        <begin position="311"/>
        <end position="324"/>
    </location>
</feature>
<accession>A0A7R9M6C1</accession>
<feature type="non-terminal residue" evidence="4">
    <location>
        <position position="1"/>
    </location>
</feature>
<dbReference type="EMBL" id="CAJPVJ010007927">
    <property type="protein sequence ID" value="CAG2171594.1"/>
    <property type="molecule type" value="Genomic_DNA"/>
</dbReference>
<feature type="compositionally biased region" description="Low complexity" evidence="2">
    <location>
        <begin position="1"/>
        <end position="24"/>
    </location>
</feature>
<evidence type="ECO:0000256" key="1">
    <source>
        <dbReference type="SAM" id="Coils"/>
    </source>
</evidence>
<name>A0A7R9M6C1_9ACAR</name>
<dbReference type="InterPro" id="IPR000938">
    <property type="entry name" value="CAP-Gly_domain"/>
</dbReference>